<name>A0A1H1D4X5_9ACTN</name>
<evidence type="ECO:0000313" key="3">
    <source>
        <dbReference type="EMBL" id="SDQ71460.1"/>
    </source>
</evidence>
<accession>A0A1H1D4X5</accession>
<evidence type="ECO:0000313" key="4">
    <source>
        <dbReference type="Proteomes" id="UP000183053"/>
    </source>
</evidence>
<dbReference type="InterPro" id="IPR005693">
    <property type="entry name" value="Mce"/>
</dbReference>
<dbReference type="InterPro" id="IPR052336">
    <property type="entry name" value="MlaD_Phospholipid_Transporter"/>
</dbReference>
<dbReference type="GO" id="GO:0005576">
    <property type="term" value="C:extracellular region"/>
    <property type="evidence" value="ECO:0007669"/>
    <property type="project" value="TreeGrafter"/>
</dbReference>
<dbReference type="AlphaFoldDB" id="A0A1H1D4X5"/>
<dbReference type="GO" id="GO:0051701">
    <property type="term" value="P:biological process involved in interaction with host"/>
    <property type="evidence" value="ECO:0007669"/>
    <property type="project" value="TreeGrafter"/>
</dbReference>
<dbReference type="Pfam" id="PF11887">
    <property type="entry name" value="Mce4_CUP1"/>
    <property type="match status" value="1"/>
</dbReference>
<dbReference type="InterPro" id="IPR024516">
    <property type="entry name" value="Mce_C"/>
</dbReference>
<reference evidence="4" key="1">
    <citation type="submission" date="2016-10" db="EMBL/GenBank/DDBJ databases">
        <authorList>
            <person name="Varghese N."/>
            <person name="Submissions S."/>
        </authorList>
    </citation>
    <scope>NUCLEOTIDE SEQUENCE [LARGE SCALE GENOMIC DNA]</scope>
    <source>
        <strain evidence="4">DSM 44142</strain>
    </source>
</reference>
<dbReference type="PANTHER" id="PTHR33371:SF17">
    <property type="entry name" value="MCE-FAMILY PROTEIN MCE1B"/>
    <property type="match status" value="1"/>
</dbReference>
<dbReference type="Proteomes" id="UP000183053">
    <property type="component" value="Unassembled WGS sequence"/>
</dbReference>
<dbReference type="STRING" id="47312.SAMN04489765_1542"/>
<feature type="domain" description="Mce/MlaD" evidence="1">
    <location>
        <begin position="39"/>
        <end position="117"/>
    </location>
</feature>
<sequence>MKSIKATAIKIAVFAAVMILLLVLVMQALTRPPQGDLDTFHAEFKDVSGLKVGDDVRMLGVQVGKVKDIAVKQSSDHRLSNAAVTFTLQQDRKFRTDDTLAIRYQNLTGSRFLEVRPTPGSTAAEVKPGSTIDEKRTQPSFDITSVFVGLKPVLSTLNADDINHLTQSVLAVIEGNGEGLGPLLSSLDKLMAVSNDRQRVLTQLITNLGSVSQSIGGASPGLTKVLQQLDLFARTLASNVGSMREWSDKTSGVVSRTNALLAALGLTPNENPPLDAIISNAMPTAEQLVNALATLPGIFQLLNEGTRPQADGAVSLKCSNGEAKLPGMTNLYVAGQKVTVCNAK</sequence>
<proteinExistence type="predicted"/>
<dbReference type="RefSeq" id="WP_068532360.1">
    <property type="nucleotide sequence ID" value="NZ_FNLF01000002.1"/>
</dbReference>
<dbReference type="Pfam" id="PF02470">
    <property type="entry name" value="MlaD"/>
    <property type="match status" value="1"/>
</dbReference>
<dbReference type="EMBL" id="FNLF01000002">
    <property type="protein sequence ID" value="SDQ71460.1"/>
    <property type="molecule type" value="Genomic_DNA"/>
</dbReference>
<feature type="domain" description="Mammalian cell entry C-terminal" evidence="2">
    <location>
        <begin position="124"/>
        <end position="314"/>
    </location>
</feature>
<gene>
    <name evidence="3" type="ORF">SAMN04489765_1542</name>
</gene>
<dbReference type="InterPro" id="IPR003399">
    <property type="entry name" value="Mce/MlaD"/>
</dbReference>
<dbReference type="PANTHER" id="PTHR33371">
    <property type="entry name" value="INTERMEMBRANE PHOSPHOLIPID TRANSPORT SYSTEM BINDING PROTEIN MLAD-RELATED"/>
    <property type="match status" value="1"/>
</dbReference>
<evidence type="ECO:0000259" key="2">
    <source>
        <dbReference type="Pfam" id="PF11887"/>
    </source>
</evidence>
<evidence type="ECO:0000259" key="1">
    <source>
        <dbReference type="Pfam" id="PF02470"/>
    </source>
</evidence>
<dbReference type="NCBIfam" id="TIGR00996">
    <property type="entry name" value="Mtu_fam_mce"/>
    <property type="match status" value="1"/>
</dbReference>
<protein>
    <submittedName>
        <fullName evidence="3">Phospholipid/cholesterol/gamma-HCH transport system substrate-binding protein</fullName>
    </submittedName>
</protein>
<dbReference type="OrthoDB" id="338143at2"/>
<keyword evidence="4" id="KW-1185">Reference proteome</keyword>
<organism evidence="3 4">
    <name type="scientific">Tsukamurella pulmonis</name>
    <dbReference type="NCBI Taxonomy" id="47312"/>
    <lineage>
        <taxon>Bacteria</taxon>
        <taxon>Bacillati</taxon>
        <taxon>Actinomycetota</taxon>
        <taxon>Actinomycetes</taxon>
        <taxon>Mycobacteriales</taxon>
        <taxon>Tsukamurellaceae</taxon>
        <taxon>Tsukamurella</taxon>
    </lineage>
</organism>